<name>A0ABW1SET1_9PROT</name>
<evidence type="ECO:0000313" key="2">
    <source>
        <dbReference type="EMBL" id="MFC6199808.1"/>
    </source>
</evidence>
<keyword evidence="3" id="KW-1185">Reference proteome</keyword>
<keyword evidence="1" id="KW-0472">Membrane</keyword>
<evidence type="ECO:0000256" key="1">
    <source>
        <dbReference type="SAM" id="Phobius"/>
    </source>
</evidence>
<proteinExistence type="predicted"/>
<accession>A0ABW1SET1</accession>
<sequence>MQDLSILEKIGFAFRGVAIFGVAFCSLVGLLMLFNLGMSLRGVFFAALILIPVFAFIGMGILLAKVIIDRLSNEEDDYYSKNVER</sequence>
<comment type="caution">
    <text evidence="2">The sequence shown here is derived from an EMBL/GenBank/DDBJ whole genome shotgun (WGS) entry which is preliminary data.</text>
</comment>
<keyword evidence="1" id="KW-0812">Transmembrane</keyword>
<gene>
    <name evidence="2" type="ORF">ACFQDM_17145</name>
</gene>
<organism evidence="2 3">
    <name type="scientific">Ponticaulis profundi</name>
    <dbReference type="NCBI Taxonomy" id="2665222"/>
    <lineage>
        <taxon>Bacteria</taxon>
        <taxon>Pseudomonadati</taxon>
        <taxon>Pseudomonadota</taxon>
        <taxon>Alphaproteobacteria</taxon>
        <taxon>Hyphomonadales</taxon>
        <taxon>Hyphomonadaceae</taxon>
        <taxon>Ponticaulis</taxon>
    </lineage>
</organism>
<feature type="transmembrane region" description="Helical" evidence="1">
    <location>
        <begin position="12"/>
        <end position="36"/>
    </location>
</feature>
<dbReference type="EMBL" id="JBHSSW010000066">
    <property type="protein sequence ID" value="MFC6199808.1"/>
    <property type="molecule type" value="Genomic_DNA"/>
</dbReference>
<reference evidence="3" key="1">
    <citation type="journal article" date="2019" name="Int. J. Syst. Evol. Microbiol.">
        <title>The Global Catalogue of Microorganisms (GCM) 10K type strain sequencing project: providing services to taxonomists for standard genome sequencing and annotation.</title>
        <authorList>
            <consortium name="The Broad Institute Genomics Platform"/>
            <consortium name="The Broad Institute Genome Sequencing Center for Infectious Disease"/>
            <person name="Wu L."/>
            <person name="Ma J."/>
        </authorList>
    </citation>
    <scope>NUCLEOTIDE SEQUENCE [LARGE SCALE GENOMIC DNA]</scope>
    <source>
        <strain evidence="3">CGMCC-1.15741</strain>
    </source>
</reference>
<keyword evidence="1" id="KW-1133">Transmembrane helix</keyword>
<dbReference type="RefSeq" id="WP_377381283.1">
    <property type="nucleotide sequence ID" value="NZ_JBHSSW010000066.1"/>
</dbReference>
<protein>
    <submittedName>
        <fullName evidence="2">Uncharacterized protein</fullName>
    </submittedName>
</protein>
<dbReference type="Proteomes" id="UP001596303">
    <property type="component" value="Unassembled WGS sequence"/>
</dbReference>
<feature type="transmembrane region" description="Helical" evidence="1">
    <location>
        <begin position="42"/>
        <end position="64"/>
    </location>
</feature>
<evidence type="ECO:0000313" key="3">
    <source>
        <dbReference type="Proteomes" id="UP001596303"/>
    </source>
</evidence>